<dbReference type="AlphaFoldDB" id="U3P9G0"/>
<dbReference type="STRING" id="1389489.O159_25230"/>
<reference evidence="1 2" key="1">
    <citation type="journal article" date="2013" name="Genome Announc.">
        <title>Complete Genome Sequence of Leifsonia xyli subsp. cynodontis Strain DSM46306, a Gram-Positive Bacterial Pathogen of Grasses.</title>
        <authorList>
            <person name="Monteiro-Vitorello C.B."/>
            <person name="Zerillo M.M."/>
            <person name="Van Sluys M.A."/>
            <person name="Camargo L.E."/>
            <person name="Kitajima J.P."/>
        </authorList>
    </citation>
    <scope>NUCLEOTIDE SEQUENCE [LARGE SCALE GENOMIC DNA]</scope>
    <source>
        <strain evidence="1 2">DSM 46306</strain>
    </source>
</reference>
<dbReference type="KEGG" id="lxy:O159_25230"/>
<dbReference type="EMBL" id="CP006734">
    <property type="protein sequence ID" value="AGW42456.1"/>
    <property type="molecule type" value="Genomic_DNA"/>
</dbReference>
<accession>U3P9G0</accession>
<dbReference type="Proteomes" id="UP000016743">
    <property type="component" value="Chromosome"/>
</dbReference>
<dbReference type="PATRIC" id="fig|1389489.3.peg.2420"/>
<dbReference type="RefSeq" id="WP_021755927.1">
    <property type="nucleotide sequence ID" value="NC_022438.1"/>
</dbReference>
<organism evidence="1 2">
    <name type="scientific">Leifsonia xyli subsp. cynodontis DSM 46306</name>
    <dbReference type="NCBI Taxonomy" id="1389489"/>
    <lineage>
        <taxon>Bacteria</taxon>
        <taxon>Bacillati</taxon>
        <taxon>Actinomycetota</taxon>
        <taxon>Actinomycetes</taxon>
        <taxon>Micrococcales</taxon>
        <taxon>Microbacteriaceae</taxon>
        <taxon>Leifsonia</taxon>
    </lineage>
</organism>
<protein>
    <submittedName>
        <fullName evidence="1">Uncharacterized protein</fullName>
    </submittedName>
</protein>
<sequence length="119" mass="12058">MSALATLGTDLTALAEKWSAAGVACVIDPRDMVPPCVWLIPDTLTFDRLGGSGVTATVNAIAVTPDTGTSRIVLDDLGALLDGLDGLAGITGVVQTVTLTLPSLSPDPLLGLQTTLTLT</sequence>
<proteinExistence type="predicted"/>
<keyword evidence="2" id="KW-1185">Reference proteome</keyword>
<gene>
    <name evidence="1" type="ORF">O159_25230</name>
</gene>
<dbReference type="HOGENOM" id="CLU_2058466_0_0_11"/>
<name>U3P9G0_LEIXC</name>
<evidence type="ECO:0000313" key="1">
    <source>
        <dbReference type="EMBL" id="AGW42456.1"/>
    </source>
</evidence>
<evidence type="ECO:0000313" key="2">
    <source>
        <dbReference type="Proteomes" id="UP000016743"/>
    </source>
</evidence>